<name>A0AC61MXS6_9FIRM</name>
<proteinExistence type="predicted"/>
<evidence type="ECO:0000313" key="2">
    <source>
        <dbReference type="Proteomes" id="UP000682782"/>
    </source>
</evidence>
<dbReference type="Proteomes" id="UP000682782">
    <property type="component" value="Chromosome"/>
</dbReference>
<organism evidence="1 2">
    <name type="scientific">Aristaeella hokkaidonensis</name>
    <dbReference type="NCBI Taxonomy" id="3046382"/>
    <lineage>
        <taxon>Bacteria</taxon>
        <taxon>Bacillati</taxon>
        <taxon>Bacillota</taxon>
        <taxon>Clostridia</taxon>
        <taxon>Eubacteriales</taxon>
        <taxon>Aristaeellaceae</taxon>
        <taxon>Aristaeella</taxon>
    </lineage>
</organism>
<reference evidence="1" key="1">
    <citation type="submission" date="2021-01" db="EMBL/GenBank/DDBJ databases">
        <title>Complete genome sequence of Clostridiales bacterium R-7.</title>
        <authorList>
            <person name="Mahoney-Kurpe S.C."/>
            <person name="Palevich N."/>
            <person name="Koike S."/>
            <person name="Moon C.D."/>
            <person name="Attwood G.T."/>
        </authorList>
    </citation>
    <scope>NUCLEOTIDE SEQUENCE</scope>
    <source>
        <strain evidence="1">R-7</strain>
    </source>
</reference>
<sequence length="49" mass="5304">MKKKLTAILVYLAGAASVFALVLGRISAARACAICFYQPKVPDCMKEKD</sequence>
<gene>
    <name evidence="1" type="ORF">JYE49_02995</name>
</gene>
<protein>
    <submittedName>
        <fullName evidence="1">Cyclic lactone autoinducer peptide</fullName>
    </submittedName>
</protein>
<dbReference type="EMBL" id="CP068393">
    <property type="protein sequence ID" value="QUC67687.1"/>
    <property type="molecule type" value="Genomic_DNA"/>
</dbReference>
<accession>A0AC61MXS6</accession>
<keyword evidence="2" id="KW-1185">Reference proteome</keyword>
<evidence type="ECO:0000313" key="1">
    <source>
        <dbReference type="EMBL" id="QUC67687.1"/>
    </source>
</evidence>